<sequence length="48" mass="5672">MESLWVSEGRHYSYDLEREEIVDTEPPEIRISSPVNNLKTINEKILLK</sequence>
<feature type="non-terminal residue" evidence="1">
    <location>
        <position position="48"/>
    </location>
</feature>
<gene>
    <name evidence="1" type="ORF">S12H4_13327</name>
</gene>
<dbReference type="EMBL" id="BARW01006348">
    <property type="protein sequence ID" value="GAI87878.1"/>
    <property type="molecule type" value="Genomic_DNA"/>
</dbReference>
<reference evidence="1" key="1">
    <citation type="journal article" date="2014" name="Front. Microbiol.">
        <title>High frequency of phylogenetically diverse reductive dehalogenase-homologous genes in deep subseafloor sedimentary metagenomes.</title>
        <authorList>
            <person name="Kawai M."/>
            <person name="Futagami T."/>
            <person name="Toyoda A."/>
            <person name="Takaki Y."/>
            <person name="Nishi S."/>
            <person name="Hori S."/>
            <person name="Arai W."/>
            <person name="Tsubouchi T."/>
            <person name="Morono Y."/>
            <person name="Uchiyama I."/>
            <person name="Ito T."/>
            <person name="Fujiyama A."/>
            <person name="Inagaki F."/>
            <person name="Takami H."/>
        </authorList>
    </citation>
    <scope>NUCLEOTIDE SEQUENCE</scope>
    <source>
        <strain evidence="1">Expedition CK06-06</strain>
    </source>
</reference>
<dbReference type="AlphaFoldDB" id="X1S4P4"/>
<proteinExistence type="predicted"/>
<organism evidence="1">
    <name type="scientific">marine sediment metagenome</name>
    <dbReference type="NCBI Taxonomy" id="412755"/>
    <lineage>
        <taxon>unclassified sequences</taxon>
        <taxon>metagenomes</taxon>
        <taxon>ecological metagenomes</taxon>
    </lineage>
</organism>
<name>X1S4P4_9ZZZZ</name>
<accession>X1S4P4</accession>
<comment type="caution">
    <text evidence="1">The sequence shown here is derived from an EMBL/GenBank/DDBJ whole genome shotgun (WGS) entry which is preliminary data.</text>
</comment>
<protein>
    <submittedName>
        <fullName evidence="1">Uncharacterized protein</fullName>
    </submittedName>
</protein>
<evidence type="ECO:0000313" key="1">
    <source>
        <dbReference type="EMBL" id="GAI87878.1"/>
    </source>
</evidence>